<dbReference type="Proteomes" id="UP000550714">
    <property type="component" value="Unassembled WGS sequence"/>
</dbReference>
<dbReference type="PANTHER" id="PTHR43792:SF1">
    <property type="entry name" value="N-ACETYLTRANSFERASE DOMAIN-CONTAINING PROTEIN"/>
    <property type="match status" value="1"/>
</dbReference>
<reference evidence="2 3" key="1">
    <citation type="submission" date="2020-08" db="EMBL/GenBank/DDBJ databases">
        <title>Genomic Encyclopedia of Type Strains, Phase III (KMG-III): the genomes of soil and plant-associated and newly described type strains.</title>
        <authorList>
            <person name="Whitman W."/>
        </authorList>
    </citation>
    <scope>NUCLEOTIDE SEQUENCE [LARGE SCALE GENOMIC DNA]</scope>
    <source>
        <strain evidence="2 3">CECT 8577</strain>
    </source>
</reference>
<feature type="domain" description="N-acetyltransferase" evidence="1">
    <location>
        <begin position="14"/>
        <end position="186"/>
    </location>
</feature>
<evidence type="ECO:0000313" key="3">
    <source>
        <dbReference type="Proteomes" id="UP000550714"/>
    </source>
</evidence>
<dbReference type="InterPro" id="IPR016181">
    <property type="entry name" value="Acyl_CoA_acyltransferase"/>
</dbReference>
<dbReference type="SUPFAM" id="SSF55729">
    <property type="entry name" value="Acyl-CoA N-acyltransferases (Nat)"/>
    <property type="match status" value="1"/>
</dbReference>
<dbReference type="AlphaFoldDB" id="A0A839S8F6"/>
<comment type="caution">
    <text evidence="2">The sequence shown here is derived from an EMBL/GenBank/DDBJ whole genome shotgun (WGS) entry which is preliminary data.</text>
</comment>
<protein>
    <submittedName>
        <fullName evidence="2">RimJ/RimL family protein N-acetyltransferase</fullName>
    </submittedName>
</protein>
<dbReference type="Gene3D" id="3.40.630.30">
    <property type="match status" value="1"/>
</dbReference>
<dbReference type="EMBL" id="JACHWU010000005">
    <property type="protein sequence ID" value="MBB3052907.1"/>
    <property type="molecule type" value="Genomic_DNA"/>
</dbReference>
<accession>A0A839S8F6</accession>
<dbReference type="GO" id="GO:0016747">
    <property type="term" value="F:acyltransferase activity, transferring groups other than amino-acyl groups"/>
    <property type="evidence" value="ECO:0007669"/>
    <property type="project" value="InterPro"/>
</dbReference>
<organism evidence="2 3">
    <name type="scientific">Prauserella isguenensis</name>
    <dbReference type="NCBI Taxonomy" id="1470180"/>
    <lineage>
        <taxon>Bacteria</taxon>
        <taxon>Bacillati</taxon>
        <taxon>Actinomycetota</taxon>
        <taxon>Actinomycetes</taxon>
        <taxon>Pseudonocardiales</taxon>
        <taxon>Pseudonocardiaceae</taxon>
        <taxon>Prauserella</taxon>
    </lineage>
</organism>
<dbReference type="PROSITE" id="PS51186">
    <property type="entry name" value="GNAT"/>
    <property type="match status" value="1"/>
</dbReference>
<dbReference type="Pfam" id="PF13302">
    <property type="entry name" value="Acetyltransf_3"/>
    <property type="match status" value="1"/>
</dbReference>
<sequence>MIIDRTRVLHTPRLVLRPFEPGDLDALHAIRSREDVNRYLYDRPMSREDAAAKLSERIERYSTLAQPGDTLLLAVALRAPGGEVGELIGDVNLHWQHGEHRQAEVGYVLHPDHAGRGFATEATRPLIELAFGELGVHRVYGRLDGRNAASARVLEKLGMRREAHLRENEYVKGEWTDEVVYAVLAREWETAVLT</sequence>
<dbReference type="InterPro" id="IPR000182">
    <property type="entry name" value="GNAT_dom"/>
</dbReference>
<keyword evidence="3" id="KW-1185">Reference proteome</keyword>
<dbReference type="InterPro" id="IPR051531">
    <property type="entry name" value="N-acetyltransferase"/>
</dbReference>
<evidence type="ECO:0000259" key="1">
    <source>
        <dbReference type="PROSITE" id="PS51186"/>
    </source>
</evidence>
<evidence type="ECO:0000313" key="2">
    <source>
        <dbReference type="EMBL" id="MBB3052907.1"/>
    </source>
</evidence>
<gene>
    <name evidence="2" type="ORF">FHS23_003948</name>
</gene>
<name>A0A839S8F6_9PSEU</name>
<dbReference type="PANTHER" id="PTHR43792">
    <property type="entry name" value="GNAT FAMILY, PUTATIVE (AFU_ORTHOLOGUE AFUA_3G00765)-RELATED-RELATED"/>
    <property type="match status" value="1"/>
</dbReference>
<proteinExistence type="predicted"/>
<keyword evidence="2" id="KW-0808">Transferase</keyword>